<feature type="non-terminal residue" evidence="3">
    <location>
        <position position="211"/>
    </location>
</feature>
<keyword evidence="1" id="KW-1133">Transmembrane helix</keyword>
<evidence type="ECO:0000313" key="3">
    <source>
        <dbReference type="EMBL" id="KAB0558136.1"/>
    </source>
</evidence>
<evidence type="ECO:0000259" key="2">
    <source>
        <dbReference type="Pfam" id="PF12794"/>
    </source>
</evidence>
<name>A0A6H9RY59_9PSED</name>
<feature type="domain" description="Mechanosensitive ion channel inner membrane" evidence="2">
    <location>
        <begin position="144"/>
        <end position="211"/>
    </location>
</feature>
<feature type="transmembrane region" description="Helical" evidence="1">
    <location>
        <begin position="144"/>
        <end position="160"/>
    </location>
</feature>
<dbReference type="AlphaFoldDB" id="A0A6H9RY59"/>
<protein>
    <submittedName>
        <fullName evidence="3">Mechanosensitive channel MscK</fullName>
    </submittedName>
</protein>
<evidence type="ECO:0000256" key="1">
    <source>
        <dbReference type="SAM" id="Phobius"/>
    </source>
</evidence>
<keyword evidence="1" id="KW-0812">Transmembrane</keyword>
<comment type="caution">
    <text evidence="3">The sequence shown here is derived from an EMBL/GenBank/DDBJ whole genome shotgun (WGS) entry which is preliminary data.</text>
</comment>
<reference evidence="3 4" key="1">
    <citation type="submission" date="2019-09" db="EMBL/GenBank/DDBJ databases">
        <title>Draft genome sequences of 48 bacterial type strains from the CCUG.</title>
        <authorList>
            <person name="Tunovic T."/>
            <person name="Pineiro-Iglesias B."/>
            <person name="Unosson C."/>
            <person name="Inganas E."/>
            <person name="Ohlen M."/>
            <person name="Cardew S."/>
            <person name="Jensie-Markopoulos S."/>
            <person name="Salva-Serra F."/>
            <person name="Jaen-Luchoro D."/>
            <person name="Karlsson R."/>
            <person name="Svensson-Stadler L."/>
            <person name="Chun J."/>
            <person name="Moore E."/>
        </authorList>
    </citation>
    <scope>NUCLEOTIDE SEQUENCE [LARGE SCALE GENOMIC DNA]</scope>
    <source>
        <strain evidence="3 4">CCUG 51524</strain>
    </source>
</reference>
<feature type="non-terminal residue" evidence="3">
    <location>
        <position position="1"/>
    </location>
</feature>
<dbReference type="Proteomes" id="UP000423257">
    <property type="component" value="Unassembled WGS sequence"/>
</dbReference>
<evidence type="ECO:0000313" key="4">
    <source>
        <dbReference type="Proteomes" id="UP000423257"/>
    </source>
</evidence>
<accession>A0A6H9RY59</accession>
<dbReference type="EMBL" id="VZPQ01000202">
    <property type="protein sequence ID" value="KAB0558136.1"/>
    <property type="molecule type" value="Genomic_DNA"/>
</dbReference>
<organism evidence="3 4">
    <name type="scientific">Pseudomonas palleroniana</name>
    <dbReference type="NCBI Taxonomy" id="191390"/>
    <lineage>
        <taxon>Bacteria</taxon>
        <taxon>Pseudomonadati</taxon>
        <taxon>Pseudomonadota</taxon>
        <taxon>Gammaproteobacteria</taxon>
        <taxon>Pseudomonadales</taxon>
        <taxon>Pseudomonadaceae</taxon>
        <taxon>Pseudomonas</taxon>
    </lineage>
</organism>
<gene>
    <name evidence="3" type="ORF">F7R03_28885</name>
</gene>
<feature type="transmembrane region" description="Helical" evidence="1">
    <location>
        <begin position="189"/>
        <end position="210"/>
    </location>
</feature>
<dbReference type="InterPro" id="IPR025692">
    <property type="entry name" value="MscS_IM_dom1"/>
</dbReference>
<proteinExistence type="predicted"/>
<dbReference type="Pfam" id="PF12794">
    <property type="entry name" value="MscS_TM"/>
    <property type="match status" value="1"/>
</dbReference>
<sequence length="211" mass="24085">LADQIADIRLYQFEVSQQRELLNNPSAYVDSLLASQPSEQATPQLRKTLLELALTRVDLLERLNRELSAVLNESITLQLNQKQLLSTAQNLRETLEEQMFWIPSNKPLDFDWMRGVPLRLEKQIDSLPWASSLSELADGLTQRPLLFLPLALLIGALLWRRKSLYARLNKVHQDVGHFKRDSQWHTPQAILINILLAMPLALALALCGYAL</sequence>
<keyword evidence="1" id="KW-0472">Membrane</keyword>